<proteinExistence type="predicted"/>
<evidence type="ECO:0000259" key="2">
    <source>
        <dbReference type="Pfam" id="PF19808"/>
    </source>
</evidence>
<sequence length="205" mass="23103">MSMDQRGELFTAILCYAAGESVPELDAAADMAFSFIRERMDRDNAAYMEKVEKRREAGKLGGRPKANAYDENQTKAKKANGFSEKQNNPDTVPVTDTVPVIEKESKEKSMRFSPPTRQNVAEYCAEKGYSGFDVERFLDYYTSNGWMVGKNKMRDWKAAVRNWARAGTAPKPKNTSGNKFNNFSQRDYDYDALEAELLNSTPQGG</sequence>
<organism evidence="3">
    <name type="scientific">Myoviridae sp. ctnzH2</name>
    <dbReference type="NCBI Taxonomy" id="2827707"/>
    <lineage>
        <taxon>Viruses</taxon>
        <taxon>Duplodnaviria</taxon>
        <taxon>Heunggongvirae</taxon>
        <taxon>Uroviricota</taxon>
        <taxon>Caudoviricetes</taxon>
    </lineage>
</organism>
<evidence type="ECO:0000313" key="3">
    <source>
        <dbReference type="EMBL" id="DAF47027.1"/>
    </source>
</evidence>
<protein>
    <recommendedName>
        <fullName evidence="2">DUF6291 domain-containing protein</fullName>
    </recommendedName>
</protein>
<dbReference type="EMBL" id="BK032549">
    <property type="protein sequence ID" value="DAF47027.1"/>
    <property type="molecule type" value="Genomic_DNA"/>
</dbReference>
<feature type="region of interest" description="Disordered" evidence="1">
    <location>
        <begin position="165"/>
        <end position="184"/>
    </location>
</feature>
<reference evidence="3" key="1">
    <citation type="journal article" date="2021" name="Proc. Natl. Acad. Sci. U.S.A.">
        <title>A Catalog of Tens of Thousands of Viruses from Human Metagenomes Reveals Hidden Associations with Chronic Diseases.</title>
        <authorList>
            <person name="Tisza M.J."/>
            <person name="Buck C.B."/>
        </authorList>
    </citation>
    <scope>NUCLEOTIDE SEQUENCE</scope>
    <source>
        <strain evidence="3">CtnzH2</strain>
    </source>
</reference>
<feature type="domain" description="DUF6291" evidence="2">
    <location>
        <begin position="1"/>
        <end position="65"/>
    </location>
</feature>
<dbReference type="InterPro" id="IPR046258">
    <property type="entry name" value="DUF6291"/>
</dbReference>
<accession>A0A8S5S891</accession>
<feature type="compositionally biased region" description="Polar residues" evidence="1">
    <location>
        <begin position="173"/>
        <end position="184"/>
    </location>
</feature>
<feature type="region of interest" description="Disordered" evidence="1">
    <location>
        <begin position="55"/>
        <end position="95"/>
    </location>
</feature>
<evidence type="ECO:0000256" key="1">
    <source>
        <dbReference type="SAM" id="MobiDB-lite"/>
    </source>
</evidence>
<dbReference type="Pfam" id="PF19808">
    <property type="entry name" value="DUF6291"/>
    <property type="match status" value="1"/>
</dbReference>
<name>A0A8S5S891_9CAUD</name>